<dbReference type="RefSeq" id="WP_158956052.1">
    <property type="nucleotide sequence ID" value="NZ_CP046915.1"/>
</dbReference>
<dbReference type="EMBL" id="CP046915">
    <property type="protein sequence ID" value="QGZ65530.1"/>
    <property type="molecule type" value="Genomic_DNA"/>
</dbReference>
<gene>
    <name evidence="3" type="ORF">FAZ98_27685</name>
</gene>
<dbReference type="OrthoDB" id="9945013at2"/>
<accession>A0A7Z2GPW6</accession>
<keyword evidence="2" id="KW-0732">Signal</keyword>
<feature type="chain" id="PRO_5030598058" description="DUF4148 domain-containing protein" evidence="2">
    <location>
        <begin position="29"/>
        <end position="127"/>
    </location>
</feature>
<organism evidence="3 4">
    <name type="scientific">Paraburkholderia acidisoli</name>
    <dbReference type="NCBI Taxonomy" id="2571748"/>
    <lineage>
        <taxon>Bacteria</taxon>
        <taxon>Pseudomonadati</taxon>
        <taxon>Pseudomonadota</taxon>
        <taxon>Betaproteobacteria</taxon>
        <taxon>Burkholderiales</taxon>
        <taxon>Burkholderiaceae</taxon>
        <taxon>Paraburkholderia</taxon>
    </lineage>
</organism>
<evidence type="ECO:0000313" key="3">
    <source>
        <dbReference type="EMBL" id="QGZ65530.1"/>
    </source>
</evidence>
<dbReference type="AlphaFoldDB" id="A0A7Z2GPW6"/>
<keyword evidence="4" id="KW-1185">Reference proteome</keyword>
<evidence type="ECO:0008006" key="5">
    <source>
        <dbReference type="Google" id="ProtNLM"/>
    </source>
</evidence>
<evidence type="ECO:0000256" key="2">
    <source>
        <dbReference type="SAM" id="SignalP"/>
    </source>
</evidence>
<dbReference type="Proteomes" id="UP000433577">
    <property type="component" value="Chromosome 3"/>
</dbReference>
<feature type="region of interest" description="Disordered" evidence="1">
    <location>
        <begin position="99"/>
        <end position="127"/>
    </location>
</feature>
<feature type="signal peptide" evidence="2">
    <location>
        <begin position="1"/>
        <end position="28"/>
    </location>
</feature>
<protein>
    <recommendedName>
        <fullName evidence="5">DUF4148 domain-containing protein</fullName>
    </recommendedName>
</protein>
<proteinExistence type="predicted"/>
<evidence type="ECO:0000313" key="4">
    <source>
        <dbReference type="Proteomes" id="UP000433577"/>
    </source>
</evidence>
<reference evidence="3 4" key="1">
    <citation type="submission" date="2019-12" db="EMBL/GenBank/DDBJ databases">
        <title>Paraburkholderia acidiphila 7Q-K02 sp. nov and Paraburkholderia acidisoli DHF22 sp. nov., two strains isolated from forest soil.</title>
        <authorList>
            <person name="Gao Z."/>
            <person name="Qiu L."/>
        </authorList>
    </citation>
    <scope>NUCLEOTIDE SEQUENCE [LARGE SCALE GENOMIC DNA]</scope>
    <source>
        <strain evidence="3 4">DHF22</strain>
    </source>
</reference>
<name>A0A7Z2GPW6_9BURK</name>
<evidence type="ECO:0000256" key="1">
    <source>
        <dbReference type="SAM" id="MobiDB-lite"/>
    </source>
</evidence>
<sequence length="127" mass="13639">MIRIARTGFIAASLAFLALLATATEVQAQPASTAQHAPHSKRPADLAKATRLVDQSRQLVSHAHRRDPHAYGGHEARAAALLRRAALELDEASVYQRYNQRKGAPKASSPAHRAPVVARRGHSAKAA</sequence>
<dbReference type="KEGG" id="pacs:FAZ98_27685"/>